<evidence type="ECO:0000256" key="6">
    <source>
        <dbReference type="ARBA" id="ARBA00022695"/>
    </source>
</evidence>
<feature type="domain" description="RdRp catalytic" evidence="12">
    <location>
        <begin position="1148"/>
        <end position="1255"/>
    </location>
</feature>
<evidence type="ECO:0000256" key="10">
    <source>
        <dbReference type="ARBA" id="ARBA00022953"/>
    </source>
</evidence>
<dbReference type="GO" id="GO:0003968">
    <property type="term" value="F:RNA-directed RNA polymerase activity"/>
    <property type="evidence" value="ECO:0007669"/>
    <property type="project" value="UniProtKB-KW"/>
</dbReference>
<keyword evidence="5" id="KW-0808">Transferase</keyword>
<dbReference type="EC" id="3.6.4.13" evidence="2"/>
<accession>A0A096XMB6</accession>
<dbReference type="EC" id="2.7.7.48" evidence="1"/>
<organism evidence="15 16">
    <name type="scientific">Yam virus X</name>
    <dbReference type="NCBI Taxonomy" id="1503864"/>
    <lineage>
        <taxon>Viruses</taxon>
        <taxon>Riboviria</taxon>
        <taxon>Orthornavirae</taxon>
        <taxon>Kitrinoviricota</taxon>
        <taxon>Alsuviricetes</taxon>
        <taxon>Tymovirales</taxon>
        <taxon>Alphaflexiviridae</taxon>
        <taxon>Potexvirus</taxon>
        <taxon>Potexvirus ecsdioscoreae</taxon>
    </lineage>
</organism>
<evidence type="ECO:0000259" key="14">
    <source>
        <dbReference type="PROSITE" id="PS51743"/>
    </source>
</evidence>
<evidence type="ECO:0000259" key="12">
    <source>
        <dbReference type="PROSITE" id="PS50507"/>
    </source>
</evidence>
<keyword evidence="7" id="KW-0547">Nucleotide-binding</keyword>
<dbReference type="GO" id="GO:0016787">
    <property type="term" value="F:hydrolase activity"/>
    <property type="evidence" value="ECO:0007669"/>
    <property type="project" value="UniProtKB-KW"/>
</dbReference>
<dbReference type="PROSITE" id="PS50507">
    <property type="entry name" value="RDRP_SSRNA_POS"/>
    <property type="match status" value="1"/>
</dbReference>
<feature type="domain" description="Alphavirus-like MT" evidence="14">
    <location>
        <begin position="59"/>
        <end position="223"/>
    </location>
</feature>
<evidence type="ECO:0000256" key="5">
    <source>
        <dbReference type="ARBA" id="ARBA00022679"/>
    </source>
</evidence>
<gene>
    <name evidence="15" type="primary">RdRp</name>
</gene>
<keyword evidence="8" id="KW-0378">Hydrolase</keyword>
<evidence type="ECO:0000256" key="3">
    <source>
        <dbReference type="ARBA" id="ARBA00018318"/>
    </source>
</evidence>
<dbReference type="CDD" id="cd23246">
    <property type="entry name" value="Alphaflexiviridae_RdRp"/>
    <property type="match status" value="1"/>
</dbReference>
<dbReference type="Pfam" id="PF01660">
    <property type="entry name" value="Vmethyltransf"/>
    <property type="match status" value="1"/>
</dbReference>
<keyword evidence="16" id="KW-1185">Reference proteome</keyword>
<dbReference type="Pfam" id="PF01443">
    <property type="entry name" value="Viral_helicase1"/>
    <property type="match status" value="1"/>
</dbReference>
<dbReference type="Proteomes" id="UP000208065">
    <property type="component" value="Segment"/>
</dbReference>
<dbReference type="RefSeq" id="YP_009091814.1">
    <property type="nucleotide sequence ID" value="NC_025252.1"/>
</dbReference>
<dbReference type="InterPro" id="IPR027417">
    <property type="entry name" value="P-loop_NTPase"/>
</dbReference>
<dbReference type="GO" id="GO:0005524">
    <property type="term" value="F:ATP binding"/>
    <property type="evidence" value="ECO:0007669"/>
    <property type="project" value="UniProtKB-KW"/>
</dbReference>
<dbReference type="InterPro" id="IPR002588">
    <property type="entry name" value="Alphavirus-like_MT_dom"/>
</dbReference>
<dbReference type="SUPFAM" id="SSF56672">
    <property type="entry name" value="DNA/RNA polymerases"/>
    <property type="match status" value="1"/>
</dbReference>
<dbReference type="GeneID" id="20712486"/>
<dbReference type="GO" id="GO:0003724">
    <property type="term" value="F:RNA helicase activity"/>
    <property type="evidence" value="ECO:0007669"/>
    <property type="project" value="UniProtKB-EC"/>
</dbReference>
<dbReference type="GO" id="GO:0003723">
    <property type="term" value="F:RNA binding"/>
    <property type="evidence" value="ECO:0007669"/>
    <property type="project" value="InterPro"/>
</dbReference>
<dbReference type="GO" id="GO:0016556">
    <property type="term" value="P:mRNA modification"/>
    <property type="evidence" value="ECO:0007669"/>
    <property type="project" value="InterPro"/>
</dbReference>
<dbReference type="GO" id="GO:0006396">
    <property type="term" value="P:RNA processing"/>
    <property type="evidence" value="ECO:0007669"/>
    <property type="project" value="InterPro"/>
</dbReference>
<dbReference type="SUPFAM" id="SSF52540">
    <property type="entry name" value="P-loop containing nucleoside triphosphate hydrolases"/>
    <property type="match status" value="1"/>
</dbReference>
<evidence type="ECO:0000256" key="11">
    <source>
        <dbReference type="ARBA" id="ARBA00025585"/>
    </source>
</evidence>
<dbReference type="GO" id="GO:0006351">
    <property type="term" value="P:DNA-templated transcription"/>
    <property type="evidence" value="ECO:0007669"/>
    <property type="project" value="InterPro"/>
</dbReference>
<dbReference type="PROSITE" id="PS51657">
    <property type="entry name" value="PSRV_HELICASE"/>
    <property type="match status" value="1"/>
</dbReference>
<sequence>MANVRAALERFTDPSIKSALQEQCFTEVRSTLRSVSNLNPYSHDVSTSDSLEKLGIATNPFSIATHTHGAAKAVENRMLNILGAQLPKTPCTFLWIKKAKKNLLMRSSTHDTFLNMPIEPKDFARYEEETIVSKLSGITDKTVVISDALHFLKPSFLWALFKGNPTVTDVYATMVLPAEALHKHPSMNPDIYNINYDFNGFQYIPGAHAGGAYHHEFSSLDWLKYGHIHYDNGKTKEYITCQLIESLGANHLFLFRRGFFLTPRVRTFSLDEYVILPQIFHPKQMNASRPIKFTLANQLLLYVKSIKSPTQRDIFAKLRQLIKTSELNRYAPDELIHISNFFLFISELSAESCYDNLLTMGFFKRCTVPVKNAFLELYRKLFGKLEFEQLIAALDWKTFSYSLEVIDKKIIRYSYLEEVRKEGYTTFNTNFNGLWDIIEKPEQTDSELTAEPKPHTELREKVEEIIEEKAQASIEMKVAGNILTATERDWNKSQMEKIYKLVNDPLSFCQLSKEMVQCLSEMALVGCSQSPWKAWETILKSLGFKANQIQLTPDNLLILPIENIRKVNKTASFPLNFPSRLAKLLTDCKFCLTKINLNSARASAYASDLKNSRTGALLRNQPFEWKTALAARCENTIRSDFTGMVIHGAGGCGKSRLFQNFLKSSTKTDRLFTVVCPTVALLMDWRNKVPHLPLETFKTFEKAMLQPSNPFVIFDDYTRLPEGFIEAFLIQHPNVEIAFLTGDPRQAEFHETNPEAYINQLSKACDVFSPYCSYYINATHRNCRTLANALGVYSEVDTELKISHSSHVSDGIPVICPSHLKSEAIQELGRKSMTYAGCQGLTAPKVQILLDTNTPLCSTKVMYTALSRAVDEIRFVNSGSNSTDFWNKLSCTPYLKTFINAVREPNKTNSEAPESVIREPLCKTHFPVENTTTILEKEVSQLVDKHEREIYNDQLGHSNAIQTEDTIVQLFQHQQAKDETLYRATIDKRIKLSSEEANLRELVLKKDIGDILFMNYKKAMNLPEDPIPFEQDLWTACEAEVQSTYLSKPVHMLMNGQLRQSPDFDPHAIQLFLKSQWVKKVDCIGILKVKAGQTIASFMQETVMLFGTMARYMRRMRDRYQPRNILINCEKNPVQITDWIMDGWRFDRPAYANDFTAFDQSQDGAMLQFEVIKAKFHSIPEEIIDAYIAIKLNSKIFLGTLAIMRLTGEGPTFDANTECNIAFHFTKFQVAEDTRLMFAGDDMAQDAPAVMKSSFVELQDKLALTSKPIVYSQAPGDFAQFCGNLITPLGLLKEPRKLNASLQLAKNLGNENNVAAAYANDLFYSYAQGDRLFDVLSEEEMTHHAAATRFLVKGFRHTFKAPDSDDEDDGTKDLVSRLELEGHNTF</sequence>
<dbReference type="InterPro" id="IPR027351">
    <property type="entry name" value="(+)RNA_virus_helicase_core_dom"/>
</dbReference>
<name>A0A096XMB6_9VIRU</name>
<dbReference type="InterPro" id="IPR043502">
    <property type="entry name" value="DNA/RNA_pol_sf"/>
</dbReference>
<proteinExistence type="predicted"/>
<evidence type="ECO:0000256" key="4">
    <source>
        <dbReference type="ARBA" id="ARBA00022484"/>
    </source>
</evidence>
<dbReference type="GO" id="GO:0008174">
    <property type="term" value="F:mRNA methyltransferase activity"/>
    <property type="evidence" value="ECO:0007669"/>
    <property type="project" value="UniProtKB-UniRule"/>
</dbReference>
<feature type="domain" description="(+)RNA virus helicase C-terminal" evidence="13">
    <location>
        <begin position="608"/>
        <end position="910"/>
    </location>
</feature>
<evidence type="ECO:0000256" key="1">
    <source>
        <dbReference type="ARBA" id="ARBA00012494"/>
    </source>
</evidence>
<evidence type="ECO:0000256" key="2">
    <source>
        <dbReference type="ARBA" id="ARBA00012552"/>
    </source>
</evidence>
<dbReference type="EMBL" id="KJ711908">
    <property type="protein sequence ID" value="AIB00369.1"/>
    <property type="molecule type" value="Genomic_RNA"/>
</dbReference>
<evidence type="ECO:0000313" key="16">
    <source>
        <dbReference type="Proteomes" id="UP000208065"/>
    </source>
</evidence>
<keyword evidence="6" id="KW-0548">Nucleotidyltransferase</keyword>
<protein>
    <recommendedName>
        <fullName evidence="3">RNA replication protein</fullName>
        <ecNumber evidence="1">2.7.7.48</ecNumber>
        <ecNumber evidence="2">3.6.4.13</ecNumber>
    </recommendedName>
</protein>
<evidence type="ECO:0000259" key="13">
    <source>
        <dbReference type="PROSITE" id="PS51657"/>
    </source>
</evidence>
<keyword evidence="4" id="KW-0696">RNA-directed RNA polymerase</keyword>
<evidence type="ECO:0000256" key="9">
    <source>
        <dbReference type="ARBA" id="ARBA00022840"/>
    </source>
</evidence>
<dbReference type="GO" id="GO:0039694">
    <property type="term" value="P:viral RNA genome replication"/>
    <property type="evidence" value="ECO:0007669"/>
    <property type="project" value="InterPro"/>
</dbReference>
<evidence type="ECO:0000256" key="8">
    <source>
        <dbReference type="ARBA" id="ARBA00022801"/>
    </source>
</evidence>
<dbReference type="PROSITE" id="PS51743">
    <property type="entry name" value="ALPHAVIRUS_MT"/>
    <property type="match status" value="1"/>
</dbReference>
<comment type="function">
    <text evidence="11">RNA replication. The central part of this protein possibly functions as an ATP-binding helicase.</text>
</comment>
<dbReference type="Pfam" id="PF00978">
    <property type="entry name" value="RdRP_2"/>
    <property type="match status" value="1"/>
</dbReference>
<reference evidence="15 16" key="1">
    <citation type="journal article" date="2014" name="Arch. Virol.">
        <title>Molecular characterization of yam virus X, a new potexvirus infecting yams (Dioscorea spp) and evidence for the existence of at least three distinct potexviruses infecting yams.</title>
        <authorList>
            <person name="Mambole I.A."/>
            <person name="Bonheur L."/>
            <person name="Dumas L.S."/>
            <person name="Filloux D."/>
            <person name="Gomez R.M."/>
            <person name="Faure C."/>
            <person name="Lange D."/>
            <person name="Anzala F."/>
            <person name="Pavis C."/>
            <person name="Marais A."/>
            <person name="Roumagnac P."/>
            <person name="Candresse T."/>
            <person name="Teycheney P.Y."/>
        </authorList>
    </citation>
    <scope>NUCLEOTIDE SEQUENCE [LARGE SCALE GENOMIC DNA]</scope>
    <source>
        <strain evidence="15">T551</strain>
    </source>
</reference>
<keyword evidence="10" id="KW-0693">Viral RNA replication</keyword>
<evidence type="ECO:0000256" key="7">
    <source>
        <dbReference type="ARBA" id="ARBA00022741"/>
    </source>
</evidence>
<dbReference type="InterPro" id="IPR007094">
    <property type="entry name" value="RNA-dir_pol_PSvirus"/>
</dbReference>
<keyword evidence="9" id="KW-0067">ATP-binding</keyword>
<dbReference type="InterPro" id="IPR001788">
    <property type="entry name" value="RNA-dep_RNA_pol_alsuvir"/>
</dbReference>
<evidence type="ECO:0000313" key="15">
    <source>
        <dbReference type="EMBL" id="AIB00369.1"/>
    </source>
</evidence>
<dbReference type="KEGG" id="vg:20712486"/>